<keyword evidence="4" id="KW-1185">Reference proteome</keyword>
<proteinExistence type="predicted"/>
<sequence length="122" mass="13537">MEASIYANHSNTGQGFVLPVLYNQNYLILNVAGSIVVLIIADNINHLPRRVRTGRENPPRLGIHPPGTSHRLDLRVLARGTVTHGFLVENVSVSSIFSPKNTKPSRFTKLQTARNQTKTLNK</sequence>
<evidence type="ECO:0000256" key="2">
    <source>
        <dbReference type="SAM" id="Phobius"/>
    </source>
</evidence>
<keyword evidence="2" id="KW-1133">Transmembrane helix</keyword>
<keyword evidence="2" id="KW-0812">Transmembrane</keyword>
<evidence type="ECO:0000256" key="1">
    <source>
        <dbReference type="SAM" id="MobiDB-lite"/>
    </source>
</evidence>
<dbReference type="EMBL" id="FNAN01000040">
    <property type="protein sequence ID" value="SDH48698.1"/>
    <property type="molecule type" value="Genomic_DNA"/>
</dbReference>
<gene>
    <name evidence="3" type="ORF">SAMN04487996_1402</name>
</gene>
<keyword evidence="2" id="KW-0472">Membrane</keyword>
<feature type="region of interest" description="Disordered" evidence="1">
    <location>
        <begin position="99"/>
        <end position="122"/>
    </location>
</feature>
<evidence type="ECO:0000313" key="3">
    <source>
        <dbReference type="EMBL" id="SDH48698.1"/>
    </source>
</evidence>
<feature type="transmembrane region" description="Helical" evidence="2">
    <location>
        <begin position="26"/>
        <end position="45"/>
    </location>
</feature>
<organism evidence="3 4">
    <name type="scientific">Dyadobacter soli</name>
    <dbReference type="NCBI Taxonomy" id="659014"/>
    <lineage>
        <taxon>Bacteria</taxon>
        <taxon>Pseudomonadati</taxon>
        <taxon>Bacteroidota</taxon>
        <taxon>Cytophagia</taxon>
        <taxon>Cytophagales</taxon>
        <taxon>Spirosomataceae</taxon>
        <taxon>Dyadobacter</taxon>
    </lineage>
</organism>
<dbReference type="AlphaFoldDB" id="A0A1G8CTC0"/>
<evidence type="ECO:0000313" key="4">
    <source>
        <dbReference type="Proteomes" id="UP000198748"/>
    </source>
</evidence>
<reference evidence="4" key="1">
    <citation type="submission" date="2016-10" db="EMBL/GenBank/DDBJ databases">
        <authorList>
            <person name="Varghese N."/>
            <person name="Submissions S."/>
        </authorList>
    </citation>
    <scope>NUCLEOTIDE SEQUENCE [LARGE SCALE GENOMIC DNA]</scope>
    <source>
        <strain evidence="4">DSM 25329</strain>
    </source>
</reference>
<name>A0A1G8CTC0_9BACT</name>
<protein>
    <submittedName>
        <fullName evidence="3">Uncharacterized protein</fullName>
    </submittedName>
</protein>
<dbReference type="Proteomes" id="UP000198748">
    <property type="component" value="Unassembled WGS sequence"/>
</dbReference>
<accession>A0A1G8CTC0</accession>